<proteinExistence type="predicted"/>
<dbReference type="EMBL" id="JBDPZN010000007">
    <property type="protein sequence ID" value="MEO3683693.1"/>
    <property type="molecule type" value="Genomic_DNA"/>
</dbReference>
<gene>
    <name evidence="1" type="ORF">ABHN84_15570</name>
</gene>
<dbReference type="Proteomes" id="UP001477278">
    <property type="component" value="Unassembled WGS sequence"/>
</dbReference>
<reference evidence="1 2" key="1">
    <citation type="submission" date="2024-05" db="EMBL/GenBank/DDBJ databases">
        <title>Genome sequencing of Marine Estuary Bacteria, Shewanella vesiculosa and S. baltica, and Pseudomonas syringae.</title>
        <authorList>
            <person name="Gurung A."/>
            <person name="Maclea K.S."/>
        </authorList>
    </citation>
    <scope>NUCLEOTIDE SEQUENCE [LARGE SCALE GENOMIC DNA]</scope>
    <source>
        <strain evidence="1 2">1A</strain>
    </source>
</reference>
<dbReference type="RefSeq" id="WP_347690594.1">
    <property type="nucleotide sequence ID" value="NZ_JBDPZN010000007.1"/>
</dbReference>
<evidence type="ECO:0008006" key="3">
    <source>
        <dbReference type="Google" id="ProtNLM"/>
    </source>
</evidence>
<protein>
    <recommendedName>
        <fullName evidence="3">NAD synthetase</fullName>
    </recommendedName>
</protein>
<evidence type="ECO:0000313" key="1">
    <source>
        <dbReference type="EMBL" id="MEO3683693.1"/>
    </source>
</evidence>
<evidence type="ECO:0000313" key="2">
    <source>
        <dbReference type="Proteomes" id="UP001477278"/>
    </source>
</evidence>
<organism evidence="1 2">
    <name type="scientific">Shewanella vesiculosa</name>
    <dbReference type="NCBI Taxonomy" id="518738"/>
    <lineage>
        <taxon>Bacteria</taxon>
        <taxon>Pseudomonadati</taxon>
        <taxon>Pseudomonadota</taxon>
        <taxon>Gammaproteobacteria</taxon>
        <taxon>Alteromonadales</taxon>
        <taxon>Shewanellaceae</taxon>
        <taxon>Shewanella</taxon>
    </lineage>
</organism>
<accession>A0ABV0FS87</accession>
<comment type="caution">
    <text evidence="1">The sequence shown here is derived from an EMBL/GenBank/DDBJ whole genome shotgun (WGS) entry which is preliminary data.</text>
</comment>
<sequence>MEIITVNGKPVFRSSTQSFYDNQFSQKVLANIDTKTLFKKIDAIPGLAGAGIVYIDSKYNIIELRKFEPVCQLNPIKIVLREPPQLMSQAEFASHLKGSQGNIRESKLVGELGNAAWSCGTAVLGWTVIIGSLGAIPLTGGTSSAITYLAIAGATAGSAQCFNGLIRVGAEAYSPELKDDFDSQEWYQYTTSALDLVSLAGAGAAALGTIKAVKMMQLGTSKNTYEILKGLSRAEKKRLNREITRLNLPGASGKLIKSMARKGNIKKYTGKQITHAFRLHLMDAIGASMSVSGSAFNGTIGTIAIGIYEELAD</sequence>
<keyword evidence="2" id="KW-1185">Reference proteome</keyword>
<name>A0ABV0FS87_9GAMM</name>